<dbReference type="EMBL" id="JAVIKH010000013">
    <property type="protein sequence ID" value="MDX8336759.1"/>
    <property type="molecule type" value="Genomic_DNA"/>
</dbReference>
<dbReference type="GO" id="GO:0005524">
    <property type="term" value="F:ATP binding"/>
    <property type="evidence" value="ECO:0007669"/>
    <property type="project" value="UniProtKB-KW"/>
</dbReference>
<evidence type="ECO:0000256" key="1">
    <source>
        <dbReference type="ARBA" id="ARBA00022448"/>
    </source>
</evidence>
<keyword evidence="7" id="KW-0472">Membrane</keyword>
<dbReference type="SUPFAM" id="SSF52540">
    <property type="entry name" value="P-loop containing nucleoside triphosphate hydrolases"/>
    <property type="match status" value="1"/>
</dbReference>
<evidence type="ECO:0000256" key="3">
    <source>
        <dbReference type="ARBA" id="ARBA00022741"/>
    </source>
</evidence>
<dbReference type="Proteomes" id="UP001279681">
    <property type="component" value="Unassembled WGS sequence"/>
</dbReference>
<keyword evidence="3" id="KW-0547">Nucleotide-binding</keyword>
<protein>
    <submittedName>
        <fullName evidence="9">ATP-binding cassette domain-containing protein</fullName>
    </submittedName>
</protein>
<evidence type="ECO:0000256" key="4">
    <source>
        <dbReference type="ARBA" id="ARBA00022840"/>
    </source>
</evidence>
<dbReference type="InterPro" id="IPR045865">
    <property type="entry name" value="ACT-like_dom_sf"/>
</dbReference>
<feature type="domain" description="ABC transporter" evidence="8">
    <location>
        <begin position="2"/>
        <end position="238"/>
    </location>
</feature>
<dbReference type="InterPro" id="IPR018449">
    <property type="entry name" value="NIL_domain"/>
</dbReference>
<dbReference type="InterPro" id="IPR003439">
    <property type="entry name" value="ABC_transporter-like_ATP-bd"/>
</dbReference>
<dbReference type="RefSeq" id="WP_320314138.1">
    <property type="nucleotide sequence ID" value="NZ_JAVIKH010000013.1"/>
</dbReference>
<evidence type="ECO:0000256" key="2">
    <source>
        <dbReference type="ARBA" id="ARBA00022475"/>
    </source>
</evidence>
<dbReference type="InterPro" id="IPR027417">
    <property type="entry name" value="P-loop_NTPase"/>
</dbReference>
<dbReference type="PANTHER" id="PTHR43166">
    <property type="entry name" value="AMINO ACID IMPORT ATP-BINDING PROTEIN"/>
    <property type="match status" value="1"/>
</dbReference>
<keyword evidence="6" id="KW-0029">Amino-acid transport</keyword>
<dbReference type="Pfam" id="PF00005">
    <property type="entry name" value="ABC_tran"/>
    <property type="match status" value="1"/>
</dbReference>
<dbReference type="InterPro" id="IPR003593">
    <property type="entry name" value="AAA+_ATPase"/>
</dbReference>
<sequence>MIKLENVNKIYNNKFQAVKDVSLNIEKGEIFGIIGLSGAGKSSLIRLFNGLESLNSGKIEIEGVDISKLPKKDLLIKRKKIGMIFQHFNLLKSRTVRENIAFPLEIDGWSKNKIIERVDELLKLVELEDKGEVYPSQLSGGQKQRIAIARALANNPKILLSDEATSALDPKTTKSILKLIKDIQSKMDLTVVLITHQMEVIREICDKVAVMSKGEIIETGKTYEIFLNPKTDVTKELISYVPHQEKEEIAYIKKPGNKIIKLMFLGSVAGDPILSKAVRKFNLDINVLGGAIDLLSTMQVGHLIVELIGDISQQDEAIKWFPNLDVGVEVIYNGI</sequence>
<accession>A0ABU4WDG3</accession>
<dbReference type="Gene3D" id="3.30.70.260">
    <property type="match status" value="1"/>
</dbReference>
<dbReference type="Gene3D" id="3.40.50.300">
    <property type="entry name" value="P-loop containing nucleotide triphosphate hydrolases"/>
    <property type="match status" value="1"/>
</dbReference>
<evidence type="ECO:0000313" key="10">
    <source>
        <dbReference type="Proteomes" id="UP001279681"/>
    </source>
</evidence>
<dbReference type="PROSITE" id="PS00211">
    <property type="entry name" value="ABC_TRANSPORTER_1"/>
    <property type="match status" value="1"/>
</dbReference>
<dbReference type="SMART" id="SM00382">
    <property type="entry name" value="AAA"/>
    <property type="match status" value="1"/>
</dbReference>
<keyword evidence="10" id="KW-1185">Reference proteome</keyword>
<keyword evidence="4 9" id="KW-0067">ATP-binding</keyword>
<evidence type="ECO:0000256" key="6">
    <source>
        <dbReference type="ARBA" id="ARBA00022970"/>
    </source>
</evidence>
<dbReference type="InterPro" id="IPR017871">
    <property type="entry name" value="ABC_transporter-like_CS"/>
</dbReference>
<evidence type="ECO:0000313" key="9">
    <source>
        <dbReference type="EMBL" id="MDX8336759.1"/>
    </source>
</evidence>
<dbReference type="SMART" id="SM00930">
    <property type="entry name" value="NIL"/>
    <property type="match status" value="1"/>
</dbReference>
<evidence type="ECO:0000259" key="8">
    <source>
        <dbReference type="PROSITE" id="PS50893"/>
    </source>
</evidence>
<organism evidence="9 10">
    <name type="scientific">Candidatus Cetobacterium colombiensis</name>
    <dbReference type="NCBI Taxonomy" id="3073100"/>
    <lineage>
        <taxon>Bacteria</taxon>
        <taxon>Fusobacteriati</taxon>
        <taxon>Fusobacteriota</taxon>
        <taxon>Fusobacteriia</taxon>
        <taxon>Fusobacteriales</taxon>
        <taxon>Fusobacteriaceae</taxon>
        <taxon>Cetobacterium</taxon>
    </lineage>
</organism>
<keyword evidence="1" id="KW-0813">Transport</keyword>
<gene>
    <name evidence="9" type="ORF">RFV38_09685</name>
</gene>
<reference evidence="10" key="1">
    <citation type="submission" date="2023-07" db="EMBL/GenBank/DDBJ databases">
        <authorList>
            <person name="Colorado M.A."/>
            <person name="Villamil L.M."/>
            <person name="Melo J.F."/>
            <person name="Rodriguez J.A."/>
            <person name="Ruiz R.Y."/>
        </authorList>
    </citation>
    <scope>NUCLEOTIDE SEQUENCE [LARGE SCALE GENOMIC DNA]</scope>
    <source>
        <strain evidence="10">C33</strain>
    </source>
</reference>
<dbReference type="SUPFAM" id="SSF55021">
    <property type="entry name" value="ACT-like"/>
    <property type="match status" value="1"/>
</dbReference>
<dbReference type="PANTHER" id="PTHR43166:SF30">
    <property type="entry name" value="METHIONINE IMPORT ATP-BINDING PROTEIN METN"/>
    <property type="match status" value="1"/>
</dbReference>
<dbReference type="CDD" id="cd03258">
    <property type="entry name" value="ABC_MetN_methionine_transporter"/>
    <property type="match status" value="1"/>
</dbReference>
<dbReference type="InterPro" id="IPR050086">
    <property type="entry name" value="MetN_ABC_transporter-like"/>
</dbReference>
<comment type="caution">
    <text evidence="9">The sequence shown here is derived from an EMBL/GenBank/DDBJ whole genome shotgun (WGS) entry which is preliminary data.</text>
</comment>
<dbReference type="PROSITE" id="PS50893">
    <property type="entry name" value="ABC_TRANSPORTER_2"/>
    <property type="match status" value="1"/>
</dbReference>
<keyword evidence="2" id="KW-1003">Cell membrane</keyword>
<dbReference type="InterPro" id="IPR041701">
    <property type="entry name" value="MetN_ABC"/>
</dbReference>
<evidence type="ECO:0000256" key="7">
    <source>
        <dbReference type="ARBA" id="ARBA00023136"/>
    </source>
</evidence>
<dbReference type="Pfam" id="PF09383">
    <property type="entry name" value="NIL"/>
    <property type="match status" value="1"/>
</dbReference>
<evidence type="ECO:0000256" key="5">
    <source>
        <dbReference type="ARBA" id="ARBA00022967"/>
    </source>
</evidence>
<proteinExistence type="predicted"/>
<name>A0ABU4WDG3_9FUSO</name>
<keyword evidence="5" id="KW-1278">Translocase</keyword>